<feature type="compositionally biased region" description="Basic and acidic residues" evidence="1">
    <location>
        <begin position="579"/>
        <end position="590"/>
    </location>
</feature>
<evidence type="ECO:0000256" key="1">
    <source>
        <dbReference type="SAM" id="MobiDB-lite"/>
    </source>
</evidence>
<feature type="compositionally biased region" description="Polar residues" evidence="1">
    <location>
        <begin position="10"/>
        <end position="36"/>
    </location>
</feature>
<comment type="caution">
    <text evidence="2">The sequence shown here is derived from an EMBL/GenBank/DDBJ whole genome shotgun (WGS) entry which is preliminary data.</text>
</comment>
<gene>
    <name evidence="2" type="ORF">PKNOH_S07450800</name>
</gene>
<dbReference type="eggNOG" id="ENOG502SH32">
    <property type="taxonomic scope" value="Eukaryota"/>
</dbReference>
<feature type="region of interest" description="Disordered" evidence="1">
    <location>
        <begin position="570"/>
        <end position="590"/>
    </location>
</feature>
<dbReference type="AlphaFoldDB" id="A0A1Y3DV31"/>
<protein>
    <submittedName>
        <fullName evidence="2">Uncharacterized protein</fullName>
    </submittedName>
</protein>
<feature type="region of interest" description="Disordered" evidence="1">
    <location>
        <begin position="1"/>
        <end position="45"/>
    </location>
</feature>
<dbReference type="VEuPathDB" id="PlasmoDB:PKNOH_S07450800"/>
<dbReference type="VEuPathDB" id="PlasmoDB:PKA1H_100018100"/>
<proteinExistence type="predicted"/>
<dbReference type="VEuPathDB" id="PlasmoDB:PKNH_1012900"/>
<feature type="region of interest" description="Disordered" evidence="1">
    <location>
        <begin position="344"/>
        <end position="375"/>
    </location>
</feature>
<evidence type="ECO:0000313" key="2">
    <source>
        <dbReference type="EMBL" id="OTN67008.1"/>
    </source>
</evidence>
<dbReference type="OMA" id="WPPYPSF"/>
<dbReference type="Proteomes" id="UP000195012">
    <property type="component" value="Unassembled WGS sequence"/>
</dbReference>
<evidence type="ECO:0000313" key="3">
    <source>
        <dbReference type="Proteomes" id="UP000195012"/>
    </source>
</evidence>
<feature type="compositionally biased region" description="Polar residues" evidence="1">
    <location>
        <begin position="350"/>
        <end position="367"/>
    </location>
</feature>
<dbReference type="OrthoDB" id="347521at2759"/>
<dbReference type="EMBL" id="NETL01000021">
    <property type="protein sequence ID" value="OTN67008.1"/>
    <property type="molecule type" value="Genomic_DNA"/>
</dbReference>
<reference evidence="2 3" key="1">
    <citation type="submission" date="2017-05" db="EMBL/GenBank/DDBJ databases">
        <title>PacBio assembly of a Plasmodium knowlesi genome sequence with Hi-C correction and manual annotation of the SICAvar gene family.</title>
        <authorList>
            <person name="Lapp S.A."/>
            <person name="Geraldo J.A."/>
            <person name="Chien J.-T."/>
            <person name="Ay F."/>
            <person name="Pakala S.B."/>
            <person name="Batugedara G."/>
            <person name="Humphrey J.C."/>
            <person name="Debarry J.D."/>
            <person name="Le Roch K.G."/>
            <person name="Galinski M.R."/>
            <person name="Kissinger J.C."/>
        </authorList>
    </citation>
    <scope>NUCLEOTIDE SEQUENCE [LARGE SCALE GENOMIC DNA]</scope>
    <source>
        <strain evidence="3">Malayan Strain Pk1 (A+)</strain>
    </source>
</reference>
<accession>A0A1Y3DV31</accession>
<organism evidence="2 3">
    <name type="scientific">Plasmodium knowlesi</name>
    <dbReference type="NCBI Taxonomy" id="5850"/>
    <lineage>
        <taxon>Eukaryota</taxon>
        <taxon>Sar</taxon>
        <taxon>Alveolata</taxon>
        <taxon>Apicomplexa</taxon>
        <taxon>Aconoidasida</taxon>
        <taxon>Haemosporida</taxon>
        <taxon>Plasmodiidae</taxon>
        <taxon>Plasmodium</taxon>
        <taxon>Plasmodium (Plasmodium)</taxon>
    </lineage>
</organism>
<sequence length="701" mass="81027">MKDDKEVEKGSNQPTHQLTDQLTDQPTDQLIDQPNDQAKKNAKQKEKFSDIDLKVEAYAEGDYRLLRYLPDGSCVFEQIPNEENKNMKNLQQYAQLFCSAMEKTIQIKSNDENLKNNKEWTEGEEYRVMVENDLKELMVLFDLMLGTLNYDKGTKYLTLNKCNYVRDIKANKQDICIAVTTRKELLQKLRKLCEETRKQINSINGIVAQKYFLHFINQLIQHWKVLNKKYSEIDYLQLDNNFPYATEVSVEYFFLPSYFWNFSSNPIFLSWPPYPSFSPFKSQYAHITFSLGALEKDIKEGGIIHNQNTDSTIEDSLLKHKPIKKQDTTDEMVPPYSKEYKINDPIGGLQNRSSSSKPNGGTLNENHTPIEEEHKRTEQSYTLYYPNVKEEEIKMFRILDRMSVISVEFEGIAAHLIENNYAIQFDLCPLNIQIKNELSRQRKKNATWGGNTFPEIIIPENIFFEQAKKIHAKLTTAQWVLIDKSIFYILAEQANNLKDKNNNISLNLPSLTGKMKKIKIHCTDINHKCLEFLISDVLIPSIGNEPISVDFCFAVMYEPTEGIHSKLAERNANGANKQGENKQGEFKRGEGNRDVNLNFHGDDFPGCAQVNGDGHKGEVALDYELVQLFLHLSLAKIRDLFICSWKYFSFEMPYYSADIHPLIYQNVFPDPRSDNLITSFFSWFIASMEKYLRASASTPVG</sequence>
<name>A0A1Y3DV31_PLAKN</name>